<evidence type="ECO:0000256" key="2">
    <source>
        <dbReference type="ARBA" id="ARBA00022670"/>
    </source>
</evidence>
<evidence type="ECO:0000256" key="1">
    <source>
        <dbReference type="ARBA" id="ARBA00001947"/>
    </source>
</evidence>
<dbReference type="PANTHER" id="PTHR21666">
    <property type="entry name" value="PEPTIDASE-RELATED"/>
    <property type="match status" value="1"/>
</dbReference>
<dbReference type="Pfam" id="PF01551">
    <property type="entry name" value="Peptidase_M23"/>
    <property type="match status" value="1"/>
</dbReference>
<dbReference type="InterPro" id="IPR050570">
    <property type="entry name" value="Cell_wall_metabolism_enzyme"/>
</dbReference>
<dbReference type="Gene3D" id="6.10.250.3150">
    <property type="match status" value="1"/>
</dbReference>
<keyword evidence="5" id="KW-0862">Zinc</keyword>
<dbReference type="Proteomes" id="UP000631694">
    <property type="component" value="Unassembled WGS sequence"/>
</dbReference>
<organism evidence="10 11">
    <name type="scientific">Methylobrevis albus</name>
    <dbReference type="NCBI Taxonomy" id="2793297"/>
    <lineage>
        <taxon>Bacteria</taxon>
        <taxon>Pseudomonadati</taxon>
        <taxon>Pseudomonadota</taxon>
        <taxon>Alphaproteobacteria</taxon>
        <taxon>Hyphomicrobiales</taxon>
        <taxon>Pleomorphomonadaceae</taxon>
        <taxon>Methylobrevis</taxon>
    </lineage>
</organism>
<keyword evidence="11" id="KW-1185">Reference proteome</keyword>
<keyword evidence="2" id="KW-0645">Protease</keyword>
<dbReference type="PANTHER" id="PTHR21666:SF288">
    <property type="entry name" value="CELL DIVISION PROTEIN YTFB"/>
    <property type="match status" value="1"/>
</dbReference>
<comment type="caution">
    <text evidence="10">The sequence shown here is derived from an EMBL/GenBank/DDBJ whole genome shotgun (WGS) entry which is preliminary data.</text>
</comment>
<dbReference type="AlphaFoldDB" id="A0A931I2F7"/>
<keyword evidence="7" id="KW-0175">Coiled coil</keyword>
<feature type="chain" id="PRO_5037256473" evidence="8">
    <location>
        <begin position="22"/>
        <end position="434"/>
    </location>
</feature>
<feature type="coiled-coil region" evidence="7">
    <location>
        <begin position="179"/>
        <end position="269"/>
    </location>
</feature>
<dbReference type="CDD" id="cd12797">
    <property type="entry name" value="M23_peptidase"/>
    <property type="match status" value="1"/>
</dbReference>
<evidence type="ECO:0000256" key="6">
    <source>
        <dbReference type="ARBA" id="ARBA00023049"/>
    </source>
</evidence>
<sequence>MRALVALAVLALPAWAGHARAQPAAETTAQAPVDPSTIEVEQLKRQTELERISASIRLSEERQAALAAEIAEIAKDRASLNDDLIATAARMGPLEDELGRSEERLARLDANAAGIRTRLNARRHVLADVLAALQRIGRRPPPALIVKPEDALGAIRSAIVFGAVLPEIRLEAEALASDLAALVAVRDEAAAELARLTADRETLAEARERVALLVEEKRKLEENSAATLATERMKAEDLAGEARSLEELIAALERDLDSARRAAEAARDRALAERPAIDDSGRISPAIAFASARGSLNLPVRGVEVQAFGDDTGLGGTAQGMSVATRAGARVAAPCDGWVVYAGEFRSYGRLLILNAGDGYHVVLAGMQTVDVELGQFVLTGEPIGEMGSQRLASAMAPDSNVSQPVLYIEFRKDGMSIDPSPWWVASEDRKVRG</sequence>
<accession>A0A931I2F7</accession>
<dbReference type="InterPro" id="IPR016047">
    <property type="entry name" value="M23ase_b-sheet_dom"/>
</dbReference>
<dbReference type="GO" id="GO:0006508">
    <property type="term" value="P:proteolysis"/>
    <property type="evidence" value="ECO:0007669"/>
    <property type="project" value="UniProtKB-KW"/>
</dbReference>
<dbReference type="InterPro" id="IPR011055">
    <property type="entry name" value="Dup_hybrid_motif"/>
</dbReference>
<evidence type="ECO:0000256" key="8">
    <source>
        <dbReference type="SAM" id="SignalP"/>
    </source>
</evidence>
<name>A0A931I2F7_9HYPH</name>
<evidence type="ECO:0000256" key="3">
    <source>
        <dbReference type="ARBA" id="ARBA00022723"/>
    </source>
</evidence>
<dbReference type="EMBL" id="JADZLT010000049">
    <property type="protein sequence ID" value="MBH0238068.1"/>
    <property type="molecule type" value="Genomic_DNA"/>
</dbReference>
<dbReference type="RefSeq" id="WP_197311111.1">
    <property type="nucleotide sequence ID" value="NZ_JADZLT010000049.1"/>
</dbReference>
<evidence type="ECO:0000256" key="7">
    <source>
        <dbReference type="SAM" id="Coils"/>
    </source>
</evidence>
<comment type="cofactor">
    <cofactor evidence="1">
        <name>Zn(2+)</name>
        <dbReference type="ChEBI" id="CHEBI:29105"/>
    </cofactor>
</comment>
<reference evidence="10" key="1">
    <citation type="submission" date="2020-12" db="EMBL/GenBank/DDBJ databases">
        <title>Methylobrevis albus sp. nov., isolated from fresh water lack sediment.</title>
        <authorList>
            <person name="Zou Q."/>
        </authorList>
    </citation>
    <scope>NUCLEOTIDE SEQUENCE</scope>
    <source>
        <strain evidence="10">L22</strain>
    </source>
</reference>
<gene>
    <name evidence="10" type="ORF">I5731_09570</name>
</gene>
<evidence type="ECO:0000256" key="4">
    <source>
        <dbReference type="ARBA" id="ARBA00022801"/>
    </source>
</evidence>
<dbReference type="GO" id="GO:0004222">
    <property type="term" value="F:metalloendopeptidase activity"/>
    <property type="evidence" value="ECO:0007669"/>
    <property type="project" value="TreeGrafter"/>
</dbReference>
<keyword evidence="3" id="KW-0479">Metal-binding</keyword>
<keyword evidence="8" id="KW-0732">Signal</keyword>
<feature type="domain" description="M23ase beta-sheet core" evidence="9">
    <location>
        <begin position="318"/>
        <end position="420"/>
    </location>
</feature>
<dbReference type="Gene3D" id="2.70.70.10">
    <property type="entry name" value="Glucose Permease (Domain IIA)"/>
    <property type="match status" value="1"/>
</dbReference>
<proteinExistence type="predicted"/>
<evidence type="ECO:0000313" key="10">
    <source>
        <dbReference type="EMBL" id="MBH0238068.1"/>
    </source>
</evidence>
<keyword evidence="6" id="KW-0482">Metalloprotease</keyword>
<evidence type="ECO:0000259" key="9">
    <source>
        <dbReference type="Pfam" id="PF01551"/>
    </source>
</evidence>
<dbReference type="SUPFAM" id="SSF51261">
    <property type="entry name" value="Duplicated hybrid motif"/>
    <property type="match status" value="1"/>
</dbReference>
<feature type="signal peptide" evidence="8">
    <location>
        <begin position="1"/>
        <end position="21"/>
    </location>
</feature>
<evidence type="ECO:0000256" key="5">
    <source>
        <dbReference type="ARBA" id="ARBA00022833"/>
    </source>
</evidence>
<keyword evidence="4" id="KW-0378">Hydrolase</keyword>
<protein>
    <submittedName>
        <fullName evidence="10">Peptidoglycan DD-metalloendopeptidase family protein</fullName>
    </submittedName>
</protein>
<evidence type="ECO:0000313" key="11">
    <source>
        <dbReference type="Proteomes" id="UP000631694"/>
    </source>
</evidence>
<dbReference type="GO" id="GO:0046872">
    <property type="term" value="F:metal ion binding"/>
    <property type="evidence" value="ECO:0007669"/>
    <property type="project" value="UniProtKB-KW"/>
</dbReference>